<proteinExistence type="predicted"/>
<dbReference type="GO" id="GO:0046491">
    <property type="term" value="P:L-methylmalonyl-CoA metabolic process"/>
    <property type="evidence" value="ECO:0007669"/>
    <property type="project" value="TreeGrafter"/>
</dbReference>
<evidence type="ECO:0008006" key="4">
    <source>
        <dbReference type="Google" id="ProtNLM"/>
    </source>
</evidence>
<dbReference type="InterPro" id="IPR029068">
    <property type="entry name" value="Glyas_Bleomycin-R_OHBP_Dase"/>
</dbReference>
<name>A0A9W4FG21_9MYCO</name>
<sequence length="313" mass="34266">MFSWHAREESIGEVTELIDIGKQWHVNHVVDDYRSVTAWYRDVFGAVDVFTDEWLDPEKRWASMVAVTDLAIDVMEPTAEGAHLPLGKFLTRFGPHLHASAYFVNSPPADIYDALTGEGVRCFGLAGSGRDAMVAQPMSPVFTHPKDTAGQLEFMPYVEDKPGPLGVPGKWEDPRFLPGWSARQWRDHPLSIGGWRVGVVVRELERATAVYAALGATVLAEETVGGSQRRRVQLGTNTTVELIAPTSADTIAARDLEANGEIIHCCVFETADMAKAESHLADHAVVIAERDEKRLVADPATCHGAVIEIVAIS</sequence>
<keyword evidence="3" id="KW-1185">Reference proteome</keyword>
<reference evidence="2 3" key="1">
    <citation type="journal article" date="2019" name="Emerg. Microbes Infect.">
        <title>Comprehensive subspecies identification of 175 nontuberculous mycobacteria species based on 7547 genomic profiles.</title>
        <authorList>
            <person name="Matsumoto Y."/>
            <person name="Kinjo T."/>
            <person name="Motooka D."/>
            <person name="Nabeya D."/>
            <person name="Jung N."/>
            <person name="Uechi K."/>
            <person name="Horii T."/>
            <person name="Iida T."/>
            <person name="Fujita J."/>
            <person name="Nakamura S."/>
        </authorList>
    </citation>
    <scope>NUCLEOTIDE SEQUENCE [LARGE SCALE GENOMIC DNA]</scope>
    <source>
        <strain evidence="2 3">JCM 6399</strain>
    </source>
</reference>
<dbReference type="KEGG" id="mgau:MGALJ_32330"/>
<dbReference type="Proteomes" id="UP000465785">
    <property type="component" value="Chromosome"/>
</dbReference>
<dbReference type="RefSeq" id="WP_232076166.1">
    <property type="nucleotide sequence ID" value="NZ_AP022601.1"/>
</dbReference>
<dbReference type="PANTHER" id="PTHR43048">
    <property type="entry name" value="METHYLMALONYL-COA EPIMERASE"/>
    <property type="match status" value="1"/>
</dbReference>
<accession>A0A9W4FG21</accession>
<evidence type="ECO:0000313" key="3">
    <source>
        <dbReference type="Proteomes" id="UP000465785"/>
    </source>
</evidence>
<protein>
    <recommendedName>
        <fullName evidence="4">VOC domain-containing protein</fullName>
    </recommendedName>
</protein>
<dbReference type="GO" id="GO:0046872">
    <property type="term" value="F:metal ion binding"/>
    <property type="evidence" value="ECO:0007669"/>
    <property type="project" value="UniProtKB-KW"/>
</dbReference>
<dbReference type="PANTHER" id="PTHR43048:SF3">
    <property type="entry name" value="METHYLMALONYL-COA EPIMERASE, MITOCHONDRIAL"/>
    <property type="match status" value="1"/>
</dbReference>
<dbReference type="AlphaFoldDB" id="A0A9W4FG21"/>
<dbReference type="SUPFAM" id="SSF54593">
    <property type="entry name" value="Glyoxalase/Bleomycin resistance protein/Dihydroxybiphenyl dioxygenase"/>
    <property type="match status" value="2"/>
</dbReference>
<dbReference type="InterPro" id="IPR051785">
    <property type="entry name" value="MMCE/EMCE_epimerase"/>
</dbReference>
<dbReference type="GO" id="GO:0004493">
    <property type="term" value="F:methylmalonyl-CoA epimerase activity"/>
    <property type="evidence" value="ECO:0007669"/>
    <property type="project" value="TreeGrafter"/>
</dbReference>
<evidence type="ECO:0000256" key="1">
    <source>
        <dbReference type="ARBA" id="ARBA00022723"/>
    </source>
</evidence>
<keyword evidence="1" id="KW-0479">Metal-binding</keyword>
<evidence type="ECO:0000313" key="2">
    <source>
        <dbReference type="EMBL" id="BBY93564.1"/>
    </source>
</evidence>
<gene>
    <name evidence="2" type="ORF">MGALJ_32330</name>
</gene>
<dbReference type="EMBL" id="AP022601">
    <property type="protein sequence ID" value="BBY93564.1"/>
    <property type="molecule type" value="Genomic_DNA"/>
</dbReference>
<dbReference type="Gene3D" id="3.10.180.10">
    <property type="entry name" value="2,3-Dihydroxybiphenyl 1,2-Dioxygenase, domain 1"/>
    <property type="match status" value="2"/>
</dbReference>
<organism evidence="2 3">
    <name type="scientific">Mycobacterium gallinarum</name>
    <dbReference type="NCBI Taxonomy" id="39689"/>
    <lineage>
        <taxon>Bacteria</taxon>
        <taxon>Bacillati</taxon>
        <taxon>Actinomycetota</taxon>
        <taxon>Actinomycetes</taxon>
        <taxon>Mycobacteriales</taxon>
        <taxon>Mycobacteriaceae</taxon>
        <taxon>Mycobacterium</taxon>
    </lineage>
</organism>